<dbReference type="Proteomes" id="UP000245507">
    <property type="component" value="Unassembled WGS sequence"/>
</dbReference>
<dbReference type="InterPro" id="IPR000182">
    <property type="entry name" value="GNAT_dom"/>
</dbReference>
<dbReference type="GO" id="GO:0010125">
    <property type="term" value="P:mycothiol biosynthetic process"/>
    <property type="evidence" value="ECO:0007669"/>
    <property type="project" value="UniProtKB-UniRule"/>
</dbReference>
<evidence type="ECO:0000259" key="5">
    <source>
        <dbReference type="PROSITE" id="PS51186"/>
    </source>
</evidence>
<dbReference type="EMBL" id="QGDD01000011">
    <property type="protein sequence ID" value="PWN01213.1"/>
    <property type="molecule type" value="Genomic_DNA"/>
</dbReference>
<comment type="catalytic activity">
    <reaction evidence="4">
        <text>1D-myo-inositol 2-(L-cysteinylamino)-2-deoxy-alpha-D-glucopyranoside + acetyl-CoA = mycothiol + CoA + H(+)</text>
        <dbReference type="Rhea" id="RHEA:26172"/>
        <dbReference type="ChEBI" id="CHEBI:15378"/>
        <dbReference type="ChEBI" id="CHEBI:16768"/>
        <dbReference type="ChEBI" id="CHEBI:57287"/>
        <dbReference type="ChEBI" id="CHEBI:57288"/>
        <dbReference type="ChEBI" id="CHEBI:58887"/>
        <dbReference type="EC" id="2.3.1.189"/>
    </reaction>
</comment>
<comment type="caution">
    <text evidence="6">The sequence shown here is derived from an EMBL/GenBank/DDBJ whole genome shotgun (WGS) entry which is preliminary data.</text>
</comment>
<sequence length="292" mass="31382">MDAIDAIDAIEAVRRACREADGHDPVDEAVHLRLKHHGLADTATWVEDDGFALRHQQALDLAVAPEARGRGLGGRLAALATAEAGELTAWSHGDHPAARVLAERLGFARARELWVMRRPTAVPLPSEGDLPPGVTIRDFGGAADAEGVLAVNAAAFAHHPEQGSMSADDLAERMAEPWFDPAGLLLAFDEDDRLLGFHWTKRHDAEVGEVYVVGVSPAAHGRGVGKALTIAGLRHLASRGVAEVHLYVESDNEPARHLYGGLGFTHATADTHVQYRRASHESQPSQETPSHR</sequence>
<dbReference type="OrthoDB" id="3208058at2"/>
<dbReference type="PROSITE" id="PS51186">
    <property type="entry name" value="GNAT"/>
    <property type="match status" value="2"/>
</dbReference>
<comment type="subunit">
    <text evidence="4">Monomer.</text>
</comment>
<feature type="binding site" evidence="4">
    <location>
        <position position="209"/>
    </location>
    <ligand>
        <name>1D-myo-inositol 2-(L-cysteinylamino)-2-deoxy-alpha-D-glucopyranoside</name>
        <dbReference type="ChEBI" id="CHEBI:58887"/>
    </ligand>
</feature>
<feature type="binding site" evidence="4">
    <location>
        <begin position="220"/>
        <end position="226"/>
    </location>
    <ligand>
        <name>acetyl-CoA</name>
        <dbReference type="ChEBI" id="CHEBI:57288"/>
        <label>2</label>
    </ligand>
</feature>
<feature type="binding site" evidence="4">
    <location>
        <begin position="61"/>
        <end position="63"/>
    </location>
    <ligand>
        <name>acetyl-CoA</name>
        <dbReference type="ChEBI" id="CHEBI:57288"/>
        <label>1</label>
    </ligand>
</feature>
<evidence type="ECO:0000256" key="2">
    <source>
        <dbReference type="ARBA" id="ARBA00022737"/>
    </source>
</evidence>
<comment type="caution">
    <text evidence="4">Lacks conserved residue(s) required for the propagation of feature annotation.</text>
</comment>
<feature type="binding site" evidence="4">
    <location>
        <position position="161"/>
    </location>
    <ligand>
        <name>1D-myo-inositol 2-(L-cysteinylamino)-2-deoxy-alpha-D-glucopyranoside</name>
        <dbReference type="ChEBI" id="CHEBI:58887"/>
    </ligand>
</feature>
<dbReference type="Pfam" id="PF00583">
    <property type="entry name" value="Acetyltransf_1"/>
    <property type="match status" value="1"/>
</dbReference>
<feature type="binding site" evidence="4">
    <location>
        <begin position="213"/>
        <end position="215"/>
    </location>
    <ligand>
        <name>acetyl-CoA</name>
        <dbReference type="ChEBI" id="CHEBI:57288"/>
        <label>2</label>
    </ligand>
</feature>
<evidence type="ECO:0000313" key="7">
    <source>
        <dbReference type="Proteomes" id="UP000245507"/>
    </source>
</evidence>
<dbReference type="HAMAP" id="MF_01698">
    <property type="entry name" value="MshD"/>
    <property type="match status" value="1"/>
</dbReference>
<dbReference type="Gene3D" id="3.40.630.30">
    <property type="match status" value="1"/>
</dbReference>
<evidence type="ECO:0000256" key="4">
    <source>
        <dbReference type="HAMAP-Rule" id="MF_01698"/>
    </source>
</evidence>
<keyword evidence="7" id="KW-1185">Reference proteome</keyword>
<dbReference type="InterPro" id="IPR050832">
    <property type="entry name" value="Bact_Acetyltransf"/>
</dbReference>
<evidence type="ECO:0000256" key="3">
    <source>
        <dbReference type="ARBA" id="ARBA00023315"/>
    </source>
</evidence>
<feature type="binding site" evidence="4">
    <location>
        <position position="247"/>
    </location>
    <ligand>
        <name>1D-myo-inositol 2-(L-cysteinylamino)-2-deoxy-alpha-D-glucopyranoside</name>
        <dbReference type="ChEBI" id="CHEBI:58887"/>
    </ligand>
</feature>
<reference evidence="6 7" key="1">
    <citation type="submission" date="2018-05" db="EMBL/GenBank/DDBJ databases">
        <title>Nocardioides silvaticus genome.</title>
        <authorList>
            <person name="Li C."/>
            <person name="Wang G."/>
        </authorList>
    </citation>
    <scope>NUCLEOTIDE SEQUENCE [LARGE SCALE GENOMIC DNA]</scope>
    <source>
        <strain evidence="6 7">CCTCC AB 2018079</strain>
    </source>
</reference>
<feature type="binding site" evidence="4">
    <location>
        <position position="28"/>
    </location>
    <ligand>
        <name>1D-myo-inositol 2-(L-cysteinylamino)-2-deoxy-alpha-D-glucopyranoside</name>
        <dbReference type="ChEBI" id="CHEBI:58887"/>
    </ligand>
</feature>
<dbReference type="EC" id="2.3.1.189" evidence="4"/>
<evidence type="ECO:0000256" key="1">
    <source>
        <dbReference type="ARBA" id="ARBA00022679"/>
    </source>
</evidence>
<dbReference type="GO" id="GO:0035447">
    <property type="term" value="F:mycothiol synthase activity"/>
    <property type="evidence" value="ECO:0007669"/>
    <property type="project" value="UniProtKB-UniRule"/>
</dbReference>
<dbReference type="SUPFAM" id="SSF55729">
    <property type="entry name" value="Acyl-CoA N-acyltransferases (Nat)"/>
    <property type="match status" value="1"/>
</dbReference>
<evidence type="ECO:0000313" key="6">
    <source>
        <dbReference type="EMBL" id="PWN01213.1"/>
    </source>
</evidence>
<dbReference type="InterPro" id="IPR016181">
    <property type="entry name" value="Acyl_CoA_acyltransferase"/>
</dbReference>
<feature type="binding site" evidence="4">
    <location>
        <position position="201"/>
    </location>
    <ligand>
        <name>1D-myo-inositol 2-(L-cysteinylamino)-2-deoxy-alpha-D-glucopyranoside</name>
        <dbReference type="ChEBI" id="CHEBI:58887"/>
    </ligand>
</feature>
<feature type="binding site" evidence="4">
    <location>
        <begin position="252"/>
        <end position="257"/>
    </location>
    <ligand>
        <name>acetyl-CoA</name>
        <dbReference type="ChEBI" id="CHEBI:57288"/>
        <label>2</label>
    </ligand>
</feature>
<dbReference type="PANTHER" id="PTHR43877">
    <property type="entry name" value="AMINOALKYLPHOSPHONATE N-ACETYLTRANSFERASE-RELATED-RELATED"/>
    <property type="match status" value="1"/>
</dbReference>
<proteinExistence type="inferred from homology"/>
<organism evidence="6 7">
    <name type="scientific">Nocardioides silvaticus</name>
    <dbReference type="NCBI Taxonomy" id="2201891"/>
    <lineage>
        <taxon>Bacteria</taxon>
        <taxon>Bacillati</taxon>
        <taxon>Actinomycetota</taxon>
        <taxon>Actinomycetes</taxon>
        <taxon>Propionibacteriales</taxon>
        <taxon>Nocardioidaceae</taxon>
        <taxon>Nocardioides</taxon>
    </lineage>
</organism>
<dbReference type="NCBIfam" id="TIGR03448">
    <property type="entry name" value="mycothiol_MshD"/>
    <property type="match status" value="1"/>
</dbReference>
<dbReference type="Pfam" id="PF13508">
    <property type="entry name" value="Acetyltransf_7"/>
    <property type="match status" value="1"/>
</dbReference>
<name>A0A316TA73_9ACTN</name>
<keyword evidence="3 4" id="KW-0012">Acyltransferase</keyword>
<keyword evidence="1 4" id="KW-0808">Transferase</keyword>
<comment type="function">
    <text evidence="4">Catalyzes the transfer of acetyl from acetyl-CoA to desacetylmycothiol (Cys-GlcN-Ins) to form mycothiol.</text>
</comment>
<feature type="domain" description="N-acetyltransferase" evidence="5">
    <location>
        <begin position="1"/>
        <end position="129"/>
    </location>
</feature>
<protein>
    <recommendedName>
        <fullName evidence="4">Mycothiol acetyltransferase</fullName>
        <shortName evidence="4">MSH acetyltransferase</shortName>
        <ecNumber evidence="4">2.3.1.189</ecNumber>
    </recommendedName>
    <alternativeName>
        <fullName evidence="4">Mycothiol synthase</fullName>
    </alternativeName>
</protein>
<dbReference type="AlphaFoldDB" id="A0A316TA73"/>
<accession>A0A316TA73</accession>
<keyword evidence="2 4" id="KW-0677">Repeat</keyword>
<gene>
    <name evidence="4 6" type="primary">mshD</name>
    <name evidence="6" type="ORF">DJ010_20290</name>
</gene>
<comment type="similarity">
    <text evidence="4">Belongs to the acetyltransferase family. MshD subfamily.</text>
</comment>
<dbReference type="InterPro" id="IPR017813">
    <property type="entry name" value="Mycothiol_AcTrfase"/>
</dbReference>
<feature type="domain" description="N-acetyltransferase" evidence="5">
    <location>
        <begin position="134"/>
        <end position="286"/>
    </location>
</feature>
<dbReference type="PIRSF" id="PIRSF021524">
    <property type="entry name" value="MSH_acetyltransferase"/>
    <property type="match status" value="1"/>
</dbReference>